<dbReference type="RefSeq" id="WP_251499753.1">
    <property type="nucleotide sequence ID" value="NZ_CAJSLV010000103.1"/>
</dbReference>
<evidence type="ECO:0000313" key="2">
    <source>
        <dbReference type="EMBL" id="CAG6398408.1"/>
    </source>
</evidence>
<dbReference type="EMBL" id="CAJSLV010000103">
    <property type="protein sequence ID" value="CAG6398408.1"/>
    <property type="molecule type" value="Genomic_DNA"/>
</dbReference>
<dbReference type="AlphaFoldDB" id="A0A9W4DXR5"/>
<gene>
    <name evidence="2" type="ORF">SCOCK_70092</name>
</gene>
<sequence>MKPDEGAGRPEVRASRPPLAGAADDPAAVTAALNVATPLPVGLLPRHARQAHGHG</sequence>
<comment type="caution">
    <text evidence="2">The sequence shown here is derived from an EMBL/GenBank/DDBJ whole genome shotgun (WGS) entry which is preliminary data.</text>
</comment>
<proteinExistence type="predicted"/>
<feature type="compositionally biased region" description="Basic and acidic residues" evidence="1">
    <location>
        <begin position="1"/>
        <end position="14"/>
    </location>
</feature>
<reference evidence="2" key="1">
    <citation type="submission" date="2021-05" db="EMBL/GenBank/DDBJ databases">
        <authorList>
            <person name="Arsene-Ploetze F."/>
        </authorList>
    </citation>
    <scope>NUCLEOTIDE SEQUENCE</scope>
    <source>
        <strain evidence="2">DSM 42138</strain>
    </source>
</reference>
<evidence type="ECO:0000313" key="3">
    <source>
        <dbReference type="Proteomes" id="UP001152519"/>
    </source>
</evidence>
<feature type="region of interest" description="Disordered" evidence="1">
    <location>
        <begin position="1"/>
        <end position="25"/>
    </location>
</feature>
<keyword evidence="3" id="KW-1185">Reference proteome</keyword>
<accession>A0A9W4DXR5</accession>
<protein>
    <submittedName>
        <fullName evidence="2">Uncharacterized protein</fullName>
    </submittedName>
</protein>
<evidence type="ECO:0000256" key="1">
    <source>
        <dbReference type="SAM" id="MobiDB-lite"/>
    </source>
</evidence>
<dbReference type="Proteomes" id="UP001152519">
    <property type="component" value="Unassembled WGS sequence"/>
</dbReference>
<name>A0A9W4DXR5_9ACTN</name>
<organism evidence="2 3">
    <name type="scientific">Actinacidiphila cocklensis</name>
    <dbReference type="NCBI Taxonomy" id="887465"/>
    <lineage>
        <taxon>Bacteria</taxon>
        <taxon>Bacillati</taxon>
        <taxon>Actinomycetota</taxon>
        <taxon>Actinomycetes</taxon>
        <taxon>Kitasatosporales</taxon>
        <taxon>Streptomycetaceae</taxon>
        <taxon>Actinacidiphila</taxon>
    </lineage>
</organism>